<dbReference type="GO" id="GO:0051287">
    <property type="term" value="F:NAD binding"/>
    <property type="evidence" value="ECO:0007669"/>
    <property type="project" value="InterPro"/>
</dbReference>
<dbReference type="GO" id="GO:0016616">
    <property type="term" value="F:oxidoreductase activity, acting on the CH-OH group of donors, NAD or NADP as acceptor"/>
    <property type="evidence" value="ECO:0007669"/>
    <property type="project" value="InterPro"/>
</dbReference>
<keyword evidence="4" id="KW-1185">Reference proteome</keyword>
<dbReference type="GO" id="GO:0000287">
    <property type="term" value="F:magnesium ion binding"/>
    <property type="evidence" value="ECO:0007669"/>
    <property type="project" value="InterPro"/>
</dbReference>
<organism evidence="4 5">
    <name type="scientific">Macrostomum lignano</name>
    <dbReference type="NCBI Taxonomy" id="282301"/>
    <lineage>
        <taxon>Eukaryota</taxon>
        <taxon>Metazoa</taxon>
        <taxon>Spiralia</taxon>
        <taxon>Lophotrochozoa</taxon>
        <taxon>Platyhelminthes</taxon>
        <taxon>Rhabditophora</taxon>
        <taxon>Macrostomorpha</taxon>
        <taxon>Macrostomida</taxon>
        <taxon>Macrostomidae</taxon>
        <taxon>Macrostomum</taxon>
    </lineage>
</organism>
<evidence type="ECO:0000259" key="3">
    <source>
        <dbReference type="SMART" id="SM01329"/>
    </source>
</evidence>
<evidence type="ECO:0000256" key="2">
    <source>
        <dbReference type="ARBA" id="ARBA00022532"/>
    </source>
</evidence>
<dbReference type="WBParaSite" id="maker-uti_cns_0005366-snap-gene-0.4-mRNA-1">
    <property type="protein sequence ID" value="maker-uti_cns_0005366-snap-gene-0.4-mRNA-1"/>
    <property type="gene ID" value="maker-uti_cns_0005366-snap-gene-0.4"/>
</dbReference>
<sequence length="440" mass="47484">AFISLKVIHRSQAFPICYSSLLAQACSQASERHLILQCICNRFLAALSSLPWRRHLCSSISSRSTATTTADDDLEHWLEHAPAPGAELRGILTAAKYGGQHRVSMIPGSGIGPELMAVVKQTLLAARAHVDFEELQTSAEGAVTPEEMRRIVMSIQRNGVALKGNLESLEASTDFISIGGAAAKNAQLRAKLGLFAYVQRCKSIEGLPTRHRDIDILVVRQNTEGEYNQLEHFNVDGVVESLKVVTEARCRQIAEFAFQTAIKTRRKKVTAVHKANIMKLSDGLFLDVCRQVAQSYPDIEFNDMIVDNCCMQLTSQPQQFDLMLLPNLYGNIVGNIAAGLVGGAGVASGMNVGSRCAVFECGVRVSGQAMRGRDLANPCGLLLASADMLEYLGEAADARRVRMAVLAALAGGVRTRDLGGSAGTNEVTAAIVDWLQQNSA</sequence>
<dbReference type="PANTHER" id="PTHR11835:SF60">
    <property type="entry name" value="ISOCITRATE DEHYDROGENASE [NAD] SUBUNIT, MITOCHONDRIAL"/>
    <property type="match status" value="1"/>
</dbReference>
<dbReference type="PROSITE" id="PS00470">
    <property type="entry name" value="IDH_IMDH"/>
    <property type="match status" value="1"/>
</dbReference>
<proteinExistence type="inferred from homology"/>
<dbReference type="InterPro" id="IPR024084">
    <property type="entry name" value="IsoPropMal-DH-like_dom"/>
</dbReference>
<accession>A0A1I8HBN1</accession>
<name>A0A1I8HBN1_9PLAT</name>
<evidence type="ECO:0000313" key="4">
    <source>
        <dbReference type="Proteomes" id="UP000095280"/>
    </source>
</evidence>
<comment type="similarity">
    <text evidence="1">Belongs to the isocitrate and isopropylmalate dehydrogenases family.</text>
</comment>
<dbReference type="GO" id="GO:0005739">
    <property type="term" value="C:mitochondrion"/>
    <property type="evidence" value="ECO:0007669"/>
    <property type="project" value="TreeGrafter"/>
</dbReference>
<reference evidence="5" key="1">
    <citation type="submission" date="2016-11" db="UniProtKB">
        <authorList>
            <consortium name="WormBaseParasite"/>
        </authorList>
    </citation>
    <scope>IDENTIFICATION</scope>
</reference>
<keyword evidence="2" id="KW-0816">Tricarboxylic acid cycle</keyword>
<dbReference type="PANTHER" id="PTHR11835">
    <property type="entry name" value="DECARBOXYLATING DEHYDROGENASES-ISOCITRATE, ISOPROPYLMALATE, TARTRATE"/>
    <property type="match status" value="1"/>
</dbReference>
<evidence type="ECO:0000313" key="5">
    <source>
        <dbReference type="WBParaSite" id="maker-uti_cns_0005366-snap-gene-0.4-mRNA-1"/>
    </source>
</evidence>
<dbReference type="GO" id="GO:0006099">
    <property type="term" value="P:tricarboxylic acid cycle"/>
    <property type="evidence" value="ECO:0007669"/>
    <property type="project" value="UniProtKB-KW"/>
</dbReference>
<dbReference type="Pfam" id="PF00180">
    <property type="entry name" value="Iso_dh"/>
    <property type="match status" value="1"/>
</dbReference>
<feature type="domain" description="Isopropylmalate dehydrogenase-like" evidence="3">
    <location>
        <begin position="102"/>
        <end position="431"/>
    </location>
</feature>
<dbReference type="SMART" id="SM01329">
    <property type="entry name" value="Iso_dh"/>
    <property type="match status" value="1"/>
</dbReference>
<dbReference type="Gene3D" id="3.40.718.10">
    <property type="entry name" value="Isopropylmalate Dehydrogenase"/>
    <property type="match status" value="1"/>
</dbReference>
<dbReference type="GO" id="GO:0006102">
    <property type="term" value="P:isocitrate metabolic process"/>
    <property type="evidence" value="ECO:0007669"/>
    <property type="project" value="TreeGrafter"/>
</dbReference>
<dbReference type="SUPFAM" id="SSF53659">
    <property type="entry name" value="Isocitrate/Isopropylmalate dehydrogenase-like"/>
    <property type="match status" value="1"/>
</dbReference>
<protein>
    <submittedName>
        <fullName evidence="5">Iso_dh domain-containing protein</fullName>
    </submittedName>
</protein>
<evidence type="ECO:0000256" key="1">
    <source>
        <dbReference type="ARBA" id="ARBA00007769"/>
    </source>
</evidence>
<dbReference type="Proteomes" id="UP000095280">
    <property type="component" value="Unplaced"/>
</dbReference>
<dbReference type="InterPro" id="IPR019818">
    <property type="entry name" value="IsoCit/isopropylmalate_DH_CS"/>
</dbReference>
<dbReference type="AlphaFoldDB" id="A0A1I8HBN1"/>